<feature type="compositionally biased region" description="Acidic residues" evidence="1">
    <location>
        <begin position="229"/>
        <end position="248"/>
    </location>
</feature>
<evidence type="ECO:0000313" key="4">
    <source>
        <dbReference type="Proteomes" id="UP000827284"/>
    </source>
</evidence>
<dbReference type="Pfam" id="PF16787">
    <property type="entry name" value="NDC10_II"/>
    <property type="match status" value="1"/>
</dbReference>
<accession>A0A9P3H2P7</accession>
<dbReference type="AlphaFoldDB" id="A0A9P3H2P7"/>
<feature type="compositionally biased region" description="Polar residues" evidence="1">
    <location>
        <begin position="211"/>
        <end position="225"/>
    </location>
</feature>
<name>A0A9P3H2P7_9FUNG</name>
<feature type="compositionally biased region" description="Low complexity" evidence="1">
    <location>
        <begin position="978"/>
        <end position="1026"/>
    </location>
</feature>
<reference evidence="3" key="1">
    <citation type="submission" date="2021-11" db="EMBL/GenBank/DDBJ databases">
        <authorList>
            <person name="Herlambang A."/>
            <person name="Guo Y."/>
            <person name="Takashima Y."/>
            <person name="Nishizawa T."/>
        </authorList>
    </citation>
    <scope>NUCLEOTIDE SEQUENCE</scope>
    <source>
        <strain evidence="3">E1425</strain>
    </source>
</reference>
<feature type="compositionally biased region" description="Acidic residues" evidence="1">
    <location>
        <begin position="1027"/>
        <end position="1037"/>
    </location>
</feature>
<evidence type="ECO:0000313" key="3">
    <source>
        <dbReference type="EMBL" id="GJJ69021.1"/>
    </source>
</evidence>
<feature type="region of interest" description="Disordered" evidence="1">
    <location>
        <begin position="1"/>
        <end position="95"/>
    </location>
</feature>
<dbReference type="Gene3D" id="1.10.443.20">
    <property type="entry name" value="Centromere DNA-binding protein complex CBF3 subunit, domain 2"/>
    <property type="match status" value="1"/>
</dbReference>
<proteinExistence type="predicted"/>
<comment type="caution">
    <text evidence="3">The sequence shown here is derived from an EMBL/GenBank/DDBJ whole genome shotgun (WGS) entry which is preliminary data.</text>
</comment>
<evidence type="ECO:0000259" key="2">
    <source>
        <dbReference type="Pfam" id="PF16787"/>
    </source>
</evidence>
<dbReference type="OrthoDB" id="2409254at2759"/>
<dbReference type="EMBL" id="BQFW01000002">
    <property type="protein sequence ID" value="GJJ69021.1"/>
    <property type="molecule type" value="Genomic_DNA"/>
</dbReference>
<protein>
    <recommendedName>
        <fullName evidence="2">Ndc10 domain-containing protein</fullName>
    </recommendedName>
</protein>
<dbReference type="GO" id="GO:0003677">
    <property type="term" value="F:DNA binding"/>
    <property type="evidence" value="ECO:0007669"/>
    <property type="project" value="InterPro"/>
</dbReference>
<gene>
    <name evidence="3" type="ORF">EMPS_01367</name>
</gene>
<feature type="region of interest" description="Disordered" evidence="1">
    <location>
        <begin position="195"/>
        <end position="248"/>
    </location>
</feature>
<keyword evidence="4" id="KW-1185">Reference proteome</keyword>
<feature type="compositionally biased region" description="Low complexity" evidence="1">
    <location>
        <begin position="45"/>
        <end position="57"/>
    </location>
</feature>
<sequence>MAQESKQQGKRPAYEMSGADGQPSDQTRSPSPPRNKRAKNRKELAAATDTLSAAAETNDAPQGPKHRASVDEAASAQYQAGKPPTRKKKHGGSLTHLPLCNNQDVEKALSEEELERRRIESANFITDQVLLLQNPGVTVFCHQGRIRDWRDYCIERHGGDTRVNAVKIIQYLKDVIFKVTTKKLISPKRGYDGVIGTSTTKEPADGMAPRQEQQANTGTGNSANHDAQVEDNNEIWSDDDGAEGEDDDGSMMAYEVESRQEREELEERDTELSQAPRHTWVSVDDDSMAAHSNLTTHEKPVANGEKQPKAVVTPTSLRFRPNERNQGRTPAHIDSIADKAKVFDDAETDNHGRRVIYVPRTLGTVLNIKKALVHLWEEQRGQQAPYPNRVPHPGFDKTVKTIISNYGLQLVKDSLNPGTSRSAACSLRDPYSERMFIRMLSYLWRNLPIKAKSTTKRPYSTTRRYAYHRERLCLLARHHMLLRDEDIRGVTLSDLFHIQRLHKAPGSKMATGLTFTLTRGKTNQEGVRLYGTAFRHKDYRRCTVGGFAFYMLERWQIDQEPLPDFADPDEWSKYTLLVDGSSPEERAKKDRKTPIHLRTQINSTAAIMRTCEVYSTKVTHGGRHAGTSEAYHLGLELEHIRHLGRWVMGQMENFYAPKNPVIGAFYMAHFNHMDKPYLIERDLVTPPLDLQRQIFPWIEKVFDDPRIKRLAPSWIKTCDEEMEGGDTNAASETDVWWKMNEEDVEGDQCGHDHVSSAYEHGSIVDLIAFLKLMVRMRRVILQDSVMFMEERGPDGVTMMNKLLASDQMQQIFIRDDFLQFKENLLDDIKRHKEERARININEELNNTVIADAVNGMSNETSESHARQERLLKEILVSIQQSQYQQAALEHQQYLALGNQFGMWQNLHLQQLQQGHQMQLQLRQFEQKQRYRMDGTRMAETIPPPLRRQPDTQWRIQRAIRRPDQQQQHHRQQDRQRCQQHSQQQGQQLDPQQSQGQDQQQGQQQSQGQDQQQGEQQIQGQGQQQQELQEEEEDEDDEPLTAFGRRLKDVPPVPPQFKQPCWKVSYTLVPDRGALSVKTACWEFNGPMAALKLRRPYDRSERKAVERRRKLIQVIEADAKANGLSFEEARDSLSVVNQGKTVASLVKRLQLLYPEILGNQTHDENDEHDENG</sequence>
<dbReference type="InterPro" id="IPR038279">
    <property type="entry name" value="Ndc10_dom2_sf"/>
</dbReference>
<feature type="region of interest" description="Disordered" evidence="1">
    <location>
        <begin position="961"/>
        <end position="1037"/>
    </location>
</feature>
<dbReference type="InterPro" id="IPR031872">
    <property type="entry name" value="NDC10_II"/>
</dbReference>
<feature type="domain" description="Ndc10" evidence="2">
    <location>
        <begin position="468"/>
        <end position="789"/>
    </location>
</feature>
<evidence type="ECO:0000256" key="1">
    <source>
        <dbReference type="SAM" id="MobiDB-lite"/>
    </source>
</evidence>
<dbReference type="Proteomes" id="UP000827284">
    <property type="component" value="Unassembled WGS sequence"/>
</dbReference>
<reference evidence="3" key="2">
    <citation type="journal article" date="2022" name="Microbiol. Resour. Announc.">
        <title>Whole-Genome Sequence of Entomortierella parvispora E1425, a Mucoromycotan Fungus Associated with Burkholderiaceae-Related Endosymbiotic Bacteria.</title>
        <authorList>
            <person name="Herlambang A."/>
            <person name="Guo Y."/>
            <person name="Takashima Y."/>
            <person name="Narisawa K."/>
            <person name="Ohta H."/>
            <person name="Nishizawa T."/>
        </authorList>
    </citation>
    <scope>NUCLEOTIDE SEQUENCE</scope>
    <source>
        <strain evidence="3">E1425</strain>
    </source>
</reference>
<organism evidence="3 4">
    <name type="scientific">Entomortierella parvispora</name>
    <dbReference type="NCBI Taxonomy" id="205924"/>
    <lineage>
        <taxon>Eukaryota</taxon>
        <taxon>Fungi</taxon>
        <taxon>Fungi incertae sedis</taxon>
        <taxon>Mucoromycota</taxon>
        <taxon>Mortierellomycotina</taxon>
        <taxon>Mortierellomycetes</taxon>
        <taxon>Mortierellales</taxon>
        <taxon>Mortierellaceae</taxon>
        <taxon>Entomortierella</taxon>
    </lineage>
</organism>